<dbReference type="GO" id="GO:0048367">
    <property type="term" value="P:shoot system development"/>
    <property type="evidence" value="ECO:0007669"/>
    <property type="project" value="InterPro"/>
</dbReference>
<protein>
    <submittedName>
        <fullName evidence="2">Eukaryotic translation initiation factor 3 subunit A</fullName>
    </submittedName>
</protein>
<dbReference type="PANTHER" id="PTHR33070:SF129">
    <property type="entry name" value="DUF241 DOMAIN PROTEIN"/>
    <property type="match status" value="1"/>
</dbReference>
<keyword evidence="3" id="KW-1185">Reference proteome</keyword>
<dbReference type="InterPro" id="IPR004320">
    <property type="entry name" value="BPS1_pln"/>
</dbReference>
<gene>
    <name evidence="2" type="ORF">F3Y22_tig00110388pilonHSYRG00261</name>
</gene>
<feature type="region of interest" description="Disordered" evidence="1">
    <location>
        <begin position="1"/>
        <end position="24"/>
    </location>
</feature>
<evidence type="ECO:0000313" key="2">
    <source>
        <dbReference type="EMBL" id="KAE8706788.1"/>
    </source>
</evidence>
<keyword evidence="2" id="KW-0396">Initiation factor</keyword>
<evidence type="ECO:0000256" key="1">
    <source>
        <dbReference type="SAM" id="MobiDB-lite"/>
    </source>
</evidence>
<accession>A0A6A3AS90</accession>
<dbReference type="EMBL" id="VEPZ02000967">
    <property type="protein sequence ID" value="KAE8706788.1"/>
    <property type="molecule type" value="Genomic_DNA"/>
</dbReference>
<organism evidence="2 3">
    <name type="scientific">Hibiscus syriacus</name>
    <name type="common">Rose of Sharon</name>
    <dbReference type="NCBI Taxonomy" id="106335"/>
    <lineage>
        <taxon>Eukaryota</taxon>
        <taxon>Viridiplantae</taxon>
        <taxon>Streptophyta</taxon>
        <taxon>Embryophyta</taxon>
        <taxon>Tracheophyta</taxon>
        <taxon>Spermatophyta</taxon>
        <taxon>Magnoliopsida</taxon>
        <taxon>eudicotyledons</taxon>
        <taxon>Gunneridae</taxon>
        <taxon>Pentapetalae</taxon>
        <taxon>rosids</taxon>
        <taxon>malvids</taxon>
        <taxon>Malvales</taxon>
        <taxon>Malvaceae</taxon>
        <taxon>Malvoideae</taxon>
        <taxon>Hibiscus</taxon>
    </lineage>
</organism>
<proteinExistence type="predicted"/>
<evidence type="ECO:0000313" key="3">
    <source>
        <dbReference type="Proteomes" id="UP000436088"/>
    </source>
</evidence>
<dbReference type="Pfam" id="PF03087">
    <property type="entry name" value="BPS1"/>
    <property type="match status" value="3"/>
</dbReference>
<sequence length="501" mass="56226">MATSPLNVQPSFHARSNSLPSRQHPITSQIDENLNRLRESQSASTSSSLGNQLNCLQDLYDFVDMLLQLPLAQQALAQEQQRKFVEQLLDGSLMLLDVCGTARDALSQTKECTKDLQSVLRRRRGVEGLANEVRKYLTTRKAARKAICKALKNLKHMENKLSEDGETGAVISTLKQVEAVTISVLESLLSSISGPAAESKSSSWSLLSKLMHQRKVTCEEEEQKTNEIADVEATLRSLIKSGSMKNVENVQNELENSEMCIQDLDEGLESFFRRLIKARVTVLNIINSVEIPVVPLKILEHFEHHMLLLLVFTNDIDRLSWLDQTSFEGWKHSQLARLCSFSSTLACPSFTHNSFPQPLDQQALAQEQQRKLVEQLLDGSLMLLDVCGTARDALSQTKDCTHYLQSVLHRRRGVGGLANEVSKYLASRKAVRKAICKALKNLKHMENKLSKDGPEAESKSSSCMKHVENVQNELENSEMCIQDLDEGLESLFRRLIKARVS</sequence>
<dbReference type="GO" id="GO:0048364">
    <property type="term" value="P:root development"/>
    <property type="evidence" value="ECO:0007669"/>
    <property type="project" value="InterPro"/>
</dbReference>
<dbReference type="GO" id="GO:0003743">
    <property type="term" value="F:translation initiation factor activity"/>
    <property type="evidence" value="ECO:0007669"/>
    <property type="project" value="UniProtKB-KW"/>
</dbReference>
<dbReference type="AlphaFoldDB" id="A0A6A3AS90"/>
<dbReference type="PANTHER" id="PTHR33070">
    <property type="entry name" value="OS06G0725500 PROTEIN"/>
    <property type="match status" value="1"/>
</dbReference>
<reference evidence="2" key="1">
    <citation type="submission" date="2019-09" db="EMBL/GenBank/DDBJ databases">
        <title>Draft genome information of white flower Hibiscus syriacus.</title>
        <authorList>
            <person name="Kim Y.-M."/>
        </authorList>
    </citation>
    <scope>NUCLEOTIDE SEQUENCE [LARGE SCALE GENOMIC DNA]</scope>
    <source>
        <strain evidence="2">YM2019G1</strain>
    </source>
</reference>
<dbReference type="Proteomes" id="UP000436088">
    <property type="component" value="Unassembled WGS sequence"/>
</dbReference>
<comment type="caution">
    <text evidence="2">The sequence shown here is derived from an EMBL/GenBank/DDBJ whole genome shotgun (WGS) entry which is preliminary data.</text>
</comment>
<keyword evidence="2" id="KW-0648">Protein biosynthesis</keyword>
<name>A0A6A3AS90_HIBSY</name>